<dbReference type="Proteomes" id="UP000542813">
    <property type="component" value="Unassembled WGS sequence"/>
</dbReference>
<organism evidence="3 4">
    <name type="scientific">Jiangella mangrovi</name>
    <dbReference type="NCBI Taxonomy" id="1524084"/>
    <lineage>
        <taxon>Bacteria</taxon>
        <taxon>Bacillati</taxon>
        <taxon>Actinomycetota</taxon>
        <taxon>Actinomycetes</taxon>
        <taxon>Jiangellales</taxon>
        <taxon>Jiangellaceae</taxon>
        <taxon>Jiangella</taxon>
    </lineage>
</organism>
<keyword evidence="4" id="KW-1185">Reference proteome</keyword>
<dbReference type="RefSeq" id="WP_184824601.1">
    <property type="nucleotide sequence ID" value="NZ_JACHMM010000001.1"/>
</dbReference>
<evidence type="ECO:0000313" key="4">
    <source>
        <dbReference type="Proteomes" id="UP000542813"/>
    </source>
</evidence>
<feature type="compositionally biased region" description="Low complexity" evidence="1">
    <location>
        <begin position="17"/>
        <end position="38"/>
    </location>
</feature>
<gene>
    <name evidence="3" type="ORF">HD601_003890</name>
</gene>
<evidence type="ECO:0000256" key="1">
    <source>
        <dbReference type="SAM" id="MobiDB-lite"/>
    </source>
</evidence>
<feature type="compositionally biased region" description="Basic and acidic residues" evidence="1">
    <location>
        <begin position="1"/>
        <end position="15"/>
    </location>
</feature>
<evidence type="ECO:0000256" key="2">
    <source>
        <dbReference type="SAM" id="Phobius"/>
    </source>
</evidence>
<keyword evidence="2" id="KW-1133">Transmembrane helix</keyword>
<evidence type="ECO:0000313" key="3">
    <source>
        <dbReference type="EMBL" id="MBB5789315.1"/>
    </source>
</evidence>
<feature type="region of interest" description="Disordered" evidence="1">
    <location>
        <begin position="1"/>
        <end position="39"/>
    </location>
</feature>
<name>A0A7W9GSM2_9ACTN</name>
<reference evidence="3 4" key="1">
    <citation type="submission" date="2020-08" db="EMBL/GenBank/DDBJ databases">
        <title>Sequencing the genomes of 1000 actinobacteria strains.</title>
        <authorList>
            <person name="Klenk H.-P."/>
        </authorList>
    </citation>
    <scope>NUCLEOTIDE SEQUENCE [LARGE SCALE GENOMIC DNA]</scope>
    <source>
        <strain evidence="3 4">DSM 102122</strain>
    </source>
</reference>
<dbReference type="AlphaFoldDB" id="A0A7W9GSM2"/>
<protein>
    <submittedName>
        <fullName evidence="3">Uncharacterized protein</fullName>
    </submittedName>
</protein>
<keyword evidence="2" id="KW-0812">Transmembrane</keyword>
<dbReference type="EMBL" id="JACHMM010000001">
    <property type="protein sequence ID" value="MBB5789315.1"/>
    <property type="molecule type" value="Genomic_DNA"/>
</dbReference>
<keyword evidence="2" id="KW-0472">Membrane</keyword>
<sequence>MTMRDGADDGGRDDGVLDLGVVGPGGDPDAVGPDAVGPEAVEPSRRARAWRRWALVAATLLVGGLLGAVVTDARHDAAELARVGLISGPVNWIPADDGTGAATVDLQIVNIGAQPVEIVGIATPGFEIAPGTEPLEPVEAPVGDWVVVEQPGLVADCEAEPPTGVDVLIRNGDGDERTVRADQNDSYGSIDMYWVDQCEFSAGYVQFLTPPTSVQVADDALTVTTPLLNYSGRPVQVTNLVPMASGFTATVPPLPIALTGHNAAQVELTWTVADCAAAMSIPGDGGRIEFTVQSGTHQRPESNPLDGPTMVELVRLAGRVCG</sequence>
<comment type="caution">
    <text evidence="3">The sequence shown here is derived from an EMBL/GenBank/DDBJ whole genome shotgun (WGS) entry which is preliminary data.</text>
</comment>
<proteinExistence type="predicted"/>
<feature type="transmembrane region" description="Helical" evidence="2">
    <location>
        <begin position="53"/>
        <end position="70"/>
    </location>
</feature>
<accession>A0A7W9GSM2</accession>